<evidence type="ECO:0000313" key="3">
    <source>
        <dbReference type="Proteomes" id="UP001236507"/>
    </source>
</evidence>
<comment type="caution">
    <text evidence="2">The sequence shown here is derived from an EMBL/GenBank/DDBJ whole genome shotgun (WGS) entry which is preliminary data.</text>
</comment>
<sequence length="416" mass="47992">MPIIGVFIAKLIAMSLAFVAQYILWKKYASFQTWLTQNKVGVVSALVVLTRIIPFILVFVILKEEPRGDVPFFYYKASHAVHLDLVYRDFWSFHAPIFSYIIALPLLIVDHASSIVALMMVGELICVWLTYKHYKTVSSEAYAKLLHYLMLPAPIIICLLGGQEDIWLWGFALGALMIWKKSNSDFRMGLMFALSLLCLKVTVAFFLFPLFFLIKDKFKFILSMALVGIPSLALLYYLVGWDFLMLIKHTEDPYSPNLFSVLRPLIGASVNITKMNWLGLGLFLPLATWIGYSVRNKSFERAFPLLFILTYGLMQLFLPSAMAYYMFIYLVIIVFELWQHTDGKFLFVLLLLNFLLIVEPFVYVYHNNPVFDSFAKLSNAGYALEYLLQWAFVITLIYVLRACYLRLKVLPELAHK</sequence>
<keyword evidence="1" id="KW-0472">Membrane</keyword>
<proteinExistence type="predicted"/>
<dbReference type="EMBL" id="JASHIF010000011">
    <property type="protein sequence ID" value="MDI9860432.1"/>
    <property type="molecule type" value="Genomic_DNA"/>
</dbReference>
<reference evidence="2 3" key="1">
    <citation type="submission" date="2023-05" db="EMBL/GenBank/DDBJ databases">
        <title>Novel species of genus Flectobacillus isolated from stream in China.</title>
        <authorList>
            <person name="Lu H."/>
        </authorList>
    </citation>
    <scope>NUCLEOTIDE SEQUENCE [LARGE SCALE GENOMIC DNA]</scope>
    <source>
        <strain evidence="2 3">KCTC 42575</strain>
    </source>
</reference>
<keyword evidence="1" id="KW-1133">Transmembrane helix</keyword>
<feature type="transmembrane region" description="Helical" evidence="1">
    <location>
        <begin position="220"/>
        <end position="239"/>
    </location>
</feature>
<feature type="transmembrane region" description="Helical" evidence="1">
    <location>
        <begin position="190"/>
        <end position="214"/>
    </location>
</feature>
<feature type="transmembrane region" description="Helical" evidence="1">
    <location>
        <begin position="90"/>
        <end position="108"/>
    </location>
</feature>
<organism evidence="2 3">
    <name type="scientific">Flectobacillus roseus</name>
    <dbReference type="NCBI Taxonomy" id="502259"/>
    <lineage>
        <taxon>Bacteria</taxon>
        <taxon>Pseudomonadati</taxon>
        <taxon>Bacteroidota</taxon>
        <taxon>Cytophagia</taxon>
        <taxon>Cytophagales</taxon>
        <taxon>Flectobacillaceae</taxon>
        <taxon>Flectobacillus</taxon>
    </lineage>
</organism>
<keyword evidence="1" id="KW-0812">Transmembrane</keyword>
<feature type="transmembrane region" description="Helical" evidence="1">
    <location>
        <begin position="314"/>
        <end position="338"/>
    </location>
</feature>
<dbReference type="RefSeq" id="WP_283345141.1">
    <property type="nucleotide sequence ID" value="NZ_JASHIF010000011.1"/>
</dbReference>
<evidence type="ECO:0000256" key="1">
    <source>
        <dbReference type="SAM" id="Phobius"/>
    </source>
</evidence>
<name>A0ABT6YA18_9BACT</name>
<feature type="transmembrane region" description="Helical" evidence="1">
    <location>
        <begin position="40"/>
        <end position="62"/>
    </location>
</feature>
<gene>
    <name evidence="2" type="ORF">QM524_14560</name>
</gene>
<evidence type="ECO:0000313" key="2">
    <source>
        <dbReference type="EMBL" id="MDI9860432.1"/>
    </source>
</evidence>
<feature type="transmembrane region" description="Helical" evidence="1">
    <location>
        <begin position="6"/>
        <end position="25"/>
    </location>
</feature>
<feature type="transmembrane region" description="Helical" evidence="1">
    <location>
        <begin position="386"/>
        <end position="407"/>
    </location>
</feature>
<feature type="transmembrane region" description="Helical" evidence="1">
    <location>
        <begin position="345"/>
        <end position="366"/>
    </location>
</feature>
<feature type="transmembrane region" description="Helical" evidence="1">
    <location>
        <begin position="115"/>
        <end position="131"/>
    </location>
</feature>
<evidence type="ECO:0008006" key="4">
    <source>
        <dbReference type="Google" id="ProtNLM"/>
    </source>
</evidence>
<accession>A0ABT6YA18</accession>
<dbReference type="Proteomes" id="UP001236507">
    <property type="component" value="Unassembled WGS sequence"/>
</dbReference>
<feature type="transmembrane region" description="Helical" evidence="1">
    <location>
        <begin position="151"/>
        <end position="178"/>
    </location>
</feature>
<protein>
    <recommendedName>
        <fullName evidence="4">DUF2029 domain-containing protein</fullName>
    </recommendedName>
</protein>
<keyword evidence="3" id="KW-1185">Reference proteome</keyword>